<dbReference type="InterPro" id="IPR041233">
    <property type="entry name" value="Melibiase_C"/>
</dbReference>
<dbReference type="EMBL" id="JAVHJO010000007">
    <property type="protein sequence ID" value="KAK6538441.1"/>
    <property type="molecule type" value="Genomic_DNA"/>
</dbReference>
<evidence type="ECO:0000256" key="4">
    <source>
        <dbReference type="ARBA" id="ARBA00009743"/>
    </source>
</evidence>
<dbReference type="InterPro" id="IPR013780">
    <property type="entry name" value="Glyco_hydro_b"/>
</dbReference>
<comment type="function">
    <text evidence="2">Hydrolyzes a variety of simple alpha-D-galactoside as well as more complex molecules such as oligosaccharides and polysaccharides.</text>
</comment>
<keyword evidence="6" id="KW-0964">Secreted</keyword>
<evidence type="ECO:0000256" key="7">
    <source>
        <dbReference type="ARBA" id="ARBA00022729"/>
    </source>
</evidence>
<dbReference type="GO" id="GO:0005576">
    <property type="term" value="C:extracellular region"/>
    <property type="evidence" value="ECO:0007669"/>
    <property type="project" value="UniProtKB-SubCell"/>
</dbReference>
<comment type="catalytic activity">
    <reaction evidence="1 13">
        <text>Hydrolysis of terminal, non-reducing alpha-D-galactose residues in alpha-D-galactosides, including galactose oligosaccharides, galactomannans and galactolipids.</text>
        <dbReference type="EC" id="3.2.1.22"/>
    </reaction>
</comment>
<evidence type="ECO:0000256" key="5">
    <source>
        <dbReference type="ARBA" id="ARBA00012755"/>
    </source>
</evidence>
<dbReference type="EC" id="3.2.1.22" evidence="5 13"/>
<keyword evidence="8" id="KW-0430">Lectin</keyword>
<dbReference type="GO" id="GO:0004557">
    <property type="term" value="F:alpha-galactosidase activity"/>
    <property type="evidence" value="ECO:0007669"/>
    <property type="project" value="UniProtKB-EC"/>
</dbReference>
<dbReference type="InterPro" id="IPR035992">
    <property type="entry name" value="Ricin_B-like_lectins"/>
</dbReference>
<keyword evidence="17" id="KW-1185">Reference proteome</keyword>
<feature type="chain" id="PRO_5043653846" description="Alpha-galactosidase" evidence="14">
    <location>
        <begin position="20"/>
        <end position="542"/>
    </location>
</feature>
<dbReference type="SUPFAM" id="SSF50370">
    <property type="entry name" value="Ricin B-like lectins"/>
    <property type="match status" value="1"/>
</dbReference>
<dbReference type="Gene3D" id="3.20.20.70">
    <property type="entry name" value="Aldolase class I"/>
    <property type="match status" value="1"/>
</dbReference>
<dbReference type="InterPro" id="IPR002241">
    <property type="entry name" value="Glyco_hydro_27"/>
</dbReference>
<dbReference type="GO" id="GO:0005975">
    <property type="term" value="P:carbohydrate metabolic process"/>
    <property type="evidence" value="ECO:0007669"/>
    <property type="project" value="InterPro"/>
</dbReference>
<keyword evidence="9 13" id="KW-0378">Hydrolase</keyword>
<dbReference type="SUPFAM" id="SSF51011">
    <property type="entry name" value="Glycosyl hydrolase domain"/>
    <property type="match status" value="1"/>
</dbReference>
<evidence type="ECO:0000313" key="17">
    <source>
        <dbReference type="Proteomes" id="UP001365542"/>
    </source>
</evidence>
<dbReference type="PANTHER" id="PTHR11452:SF91">
    <property type="entry name" value="ALPHA-GALACTOSIDASE A-RELATED"/>
    <property type="match status" value="1"/>
</dbReference>
<dbReference type="PANTHER" id="PTHR11452">
    <property type="entry name" value="ALPHA-GALACTOSIDASE/ALPHA-N-ACETYLGALACTOSAMINIDASE"/>
    <property type="match status" value="1"/>
</dbReference>
<dbReference type="Pfam" id="PF16499">
    <property type="entry name" value="Melibiase_2"/>
    <property type="match status" value="1"/>
</dbReference>
<gene>
    <name evidence="16" type="ORF">TWF694_010026</name>
</gene>
<dbReference type="InterPro" id="IPR017853">
    <property type="entry name" value="GH"/>
</dbReference>
<dbReference type="Gene3D" id="2.80.10.50">
    <property type="match status" value="1"/>
</dbReference>
<dbReference type="PRINTS" id="PR00740">
    <property type="entry name" value="GLHYDRLASE27"/>
</dbReference>
<keyword evidence="11" id="KW-0325">Glycoprotein</keyword>
<keyword evidence="12 13" id="KW-0326">Glycosidase</keyword>
<proteinExistence type="inferred from homology"/>
<dbReference type="AlphaFoldDB" id="A0AAV9X914"/>
<dbReference type="SMART" id="SM00458">
    <property type="entry name" value="RICIN"/>
    <property type="match status" value="1"/>
</dbReference>
<reference evidence="16 17" key="1">
    <citation type="submission" date="2019-10" db="EMBL/GenBank/DDBJ databases">
        <authorList>
            <person name="Palmer J.M."/>
        </authorList>
    </citation>
    <scope>NUCLEOTIDE SEQUENCE [LARGE SCALE GENOMIC DNA]</scope>
    <source>
        <strain evidence="16 17">TWF694</strain>
    </source>
</reference>
<feature type="signal peptide" evidence="14">
    <location>
        <begin position="1"/>
        <end position="19"/>
    </location>
</feature>
<evidence type="ECO:0000256" key="3">
    <source>
        <dbReference type="ARBA" id="ARBA00004613"/>
    </source>
</evidence>
<dbReference type="SUPFAM" id="SSF51445">
    <property type="entry name" value="(Trans)glycosidases"/>
    <property type="match status" value="1"/>
</dbReference>
<comment type="subcellular location">
    <subcellularLocation>
        <location evidence="3">Secreted</location>
    </subcellularLocation>
</comment>
<evidence type="ECO:0000256" key="1">
    <source>
        <dbReference type="ARBA" id="ARBA00001255"/>
    </source>
</evidence>
<name>A0AAV9X914_9PEZI</name>
<evidence type="ECO:0000256" key="2">
    <source>
        <dbReference type="ARBA" id="ARBA00003969"/>
    </source>
</evidence>
<protein>
    <recommendedName>
        <fullName evidence="5 13">Alpha-galactosidase</fullName>
        <ecNumber evidence="5 13">3.2.1.22</ecNumber>
    </recommendedName>
    <alternativeName>
        <fullName evidence="13">Melibiase</fullName>
    </alternativeName>
</protein>
<evidence type="ECO:0000256" key="6">
    <source>
        <dbReference type="ARBA" id="ARBA00022525"/>
    </source>
</evidence>
<evidence type="ECO:0000256" key="8">
    <source>
        <dbReference type="ARBA" id="ARBA00022734"/>
    </source>
</evidence>
<dbReference type="Pfam" id="PF17801">
    <property type="entry name" value="Melibiase_C"/>
    <property type="match status" value="1"/>
</dbReference>
<dbReference type="CDD" id="cd14792">
    <property type="entry name" value="GH27"/>
    <property type="match status" value="1"/>
</dbReference>
<dbReference type="FunFam" id="3.20.20.70:FF:000177">
    <property type="entry name" value="Alpha-galactosidase"/>
    <property type="match status" value="1"/>
</dbReference>
<dbReference type="PROSITE" id="PS50231">
    <property type="entry name" value="RICIN_B_LECTIN"/>
    <property type="match status" value="1"/>
</dbReference>
<evidence type="ECO:0000256" key="13">
    <source>
        <dbReference type="RuleBase" id="RU361168"/>
    </source>
</evidence>
<dbReference type="Pfam" id="PF00652">
    <property type="entry name" value="Ricin_B_lectin"/>
    <property type="match status" value="1"/>
</dbReference>
<keyword evidence="7 14" id="KW-0732">Signal</keyword>
<comment type="caution">
    <text evidence="16">The sequence shown here is derived from an EMBL/GenBank/DDBJ whole genome shotgun (WGS) entry which is preliminary data.</text>
</comment>
<evidence type="ECO:0000256" key="9">
    <source>
        <dbReference type="ARBA" id="ARBA00022801"/>
    </source>
</evidence>
<comment type="similarity">
    <text evidence="4 13">Belongs to the glycosyl hydrolase 27 family.</text>
</comment>
<evidence type="ECO:0000259" key="15">
    <source>
        <dbReference type="SMART" id="SM00458"/>
    </source>
</evidence>
<evidence type="ECO:0000256" key="11">
    <source>
        <dbReference type="ARBA" id="ARBA00023180"/>
    </source>
</evidence>
<dbReference type="Proteomes" id="UP001365542">
    <property type="component" value="Unassembled WGS sequence"/>
</dbReference>
<evidence type="ECO:0000256" key="10">
    <source>
        <dbReference type="ARBA" id="ARBA00023157"/>
    </source>
</evidence>
<evidence type="ECO:0000256" key="12">
    <source>
        <dbReference type="ARBA" id="ARBA00023295"/>
    </source>
</evidence>
<feature type="domain" description="Ricin B lectin" evidence="15">
    <location>
        <begin position="412"/>
        <end position="530"/>
    </location>
</feature>
<organism evidence="16 17">
    <name type="scientific">Orbilia ellipsospora</name>
    <dbReference type="NCBI Taxonomy" id="2528407"/>
    <lineage>
        <taxon>Eukaryota</taxon>
        <taxon>Fungi</taxon>
        <taxon>Dikarya</taxon>
        <taxon>Ascomycota</taxon>
        <taxon>Pezizomycotina</taxon>
        <taxon>Orbiliomycetes</taxon>
        <taxon>Orbiliales</taxon>
        <taxon>Orbiliaceae</taxon>
        <taxon>Orbilia</taxon>
    </lineage>
</organism>
<accession>A0AAV9X914</accession>
<sequence>MKTTQSFLALAAAAGPSLAAKSLLATPPMGFNNWARFMCDLNQTLFTETADAMASNGLLAAGYDRINIDDCWPLHNRAKDGSLQWDPKLFPDGMPWLGSYLKQRGFHFGIYSDAGNLTCGGYPGSLGYEEIDAATFERWGIDYLKLDGCNVEPFSAERYREIYSHWHDVIDRMSKPLIFSESAPAYFCGDEHGNNTDWYDVMDWVPNYGELARHSYDIPVYTDRTAWRGVLTNYAMNTLLARHQTPGFFNDPDFLIADHPKLTLTEKKSQFALWCSFSAPLIISAWIPGLDKDMLEVLKNERLIAINQDPLALQATLVSQDGKWDVLSKSLSNGDRVLTILNRQAHDDKLFVSFERAGYSADSTGAQKYNVTDLWTGASDTSVTNGVTANVPSHGVQVYRISPLSGGGDSVVPTGMVFNTATYKCLTAGTDGATVSLGNCTASDGQVWKFGGDGSVRSIAFPNNCLGAESNSGLVGLKTCDGTPRKEQQWQYQTTGILNSGVGGSCLSAGDNGSVVIKACGADFNKQVFEMPSGSLSTYSMF</sequence>
<evidence type="ECO:0000256" key="14">
    <source>
        <dbReference type="SAM" id="SignalP"/>
    </source>
</evidence>
<keyword evidence="10 13" id="KW-1015">Disulfide bond</keyword>
<dbReference type="GO" id="GO:0030246">
    <property type="term" value="F:carbohydrate binding"/>
    <property type="evidence" value="ECO:0007669"/>
    <property type="project" value="UniProtKB-KW"/>
</dbReference>
<dbReference type="Gene3D" id="2.60.40.1180">
    <property type="entry name" value="Golgi alpha-mannosidase II"/>
    <property type="match status" value="1"/>
</dbReference>
<dbReference type="InterPro" id="IPR000772">
    <property type="entry name" value="Ricin_B_lectin"/>
</dbReference>
<dbReference type="InterPro" id="IPR013785">
    <property type="entry name" value="Aldolase_TIM"/>
</dbReference>
<evidence type="ECO:0000313" key="16">
    <source>
        <dbReference type="EMBL" id="KAK6538441.1"/>
    </source>
</evidence>